<comment type="subcellular location">
    <subcellularLocation>
        <location evidence="1">Membrane</location>
        <topology evidence="1">Multi-pass membrane protein</topology>
    </subcellularLocation>
</comment>
<feature type="transmembrane region" description="Helical" evidence="6">
    <location>
        <begin position="12"/>
        <end position="33"/>
    </location>
</feature>
<comment type="caution">
    <text evidence="6">Lacks conserved residue(s) required for the propagation of feature annotation.</text>
</comment>
<evidence type="ECO:0000313" key="8">
    <source>
        <dbReference type="WBParaSite" id="Pan_g13823.t1"/>
    </source>
</evidence>
<protein>
    <recommendedName>
        <fullName evidence="6">Serpentine receptor class gamma</fullName>
    </recommendedName>
</protein>
<dbReference type="WBParaSite" id="Pan_g13823.t1">
    <property type="protein sequence ID" value="Pan_g13823.t1"/>
    <property type="gene ID" value="Pan_g13823"/>
</dbReference>
<keyword evidence="5 6" id="KW-0472">Membrane</keyword>
<feature type="transmembrane region" description="Helical" evidence="6">
    <location>
        <begin position="45"/>
        <end position="65"/>
    </location>
</feature>
<dbReference type="GO" id="GO:0004888">
    <property type="term" value="F:transmembrane signaling receptor activity"/>
    <property type="evidence" value="ECO:0007669"/>
    <property type="project" value="InterPro"/>
</dbReference>
<evidence type="ECO:0000256" key="6">
    <source>
        <dbReference type="RuleBase" id="RU280813"/>
    </source>
</evidence>
<feature type="transmembrane region" description="Helical" evidence="6">
    <location>
        <begin position="162"/>
        <end position="185"/>
    </location>
</feature>
<dbReference type="InterPro" id="IPR000609">
    <property type="entry name" value="7TM_GPCR_serpentine_rcpt_Srg"/>
</dbReference>
<comment type="similarity">
    <text evidence="2 6">Belongs to the nematode receptor-like protein srg family.</text>
</comment>
<feature type="transmembrane region" description="Helical" evidence="6">
    <location>
        <begin position="132"/>
        <end position="150"/>
    </location>
</feature>
<name>A0A7E4UWX8_PANRE</name>
<dbReference type="GO" id="GO:0016020">
    <property type="term" value="C:membrane"/>
    <property type="evidence" value="ECO:0007669"/>
    <property type="project" value="UniProtKB-SubCell"/>
</dbReference>
<keyword evidence="7" id="KW-1185">Reference proteome</keyword>
<evidence type="ECO:0000256" key="3">
    <source>
        <dbReference type="ARBA" id="ARBA00022692"/>
    </source>
</evidence>
<evidence type="ECO:0000256" key="4">
    <source>
        <dbReference type="ARBA" id="ARBA00022989"/>
    </source>
</evidence>
<accession>A0A7E4UWX8</accession>
<feature type="transmembrane region" description="Helical" evidence="6">
    <location>
        <begin position="85"/>
        <end position="111"/>
    </location>
</feature>
<organism evidence="7 8">
    <name type="scientific">Panagrellus redivivus</name>
    <name type="common">Microworm</name>
    <dbReference type="NCBI Taxonomy" id="6233"/>
    <lineage>
        <taxon>Eukaryota</taxon>
        <taxon>Metazoa</taxon>
        <taxon>Ecdysozoa</taxon>
        <taxon>Nematoda</taxon>
        <taxon>Chromadorea</taxon>
        <taxon>Rhabditida</taxon>
        <taxon>Tylenchina</taxon>
        <taxon>Panagrolaimomorpha</taxon>
        <taxon>Panagrolaimoidea</taxon>
        <taxon>Panagrolaimidae</taxon>
        <taxon>Panagrellus</taxon>
    </lineage>
</organism>
<sequence>MKKVYNLMILRYYTLVVGIWNTGVCLNRVTAIAMPFKHGMIWSRAMTTVFAILFFVYPLAFQTPFMQNPCWKSVSTSECMAYQNLNMYIIAMSVIGHAVVGVVSITMALAYARYRGWLAARSAERKLILQTLVTSLLLICVGTAKMMAMQDYFYGNFVRHEILSSIGTILLASYTCAVIGGLFLASPSFRQKLVEFYRCGSASSKIRAMYGSNAEADQIPAKKRSSLENIGRMT</sequence>
<proteinExistence type="inferred from homology"/>
<dbReference type="GO" id="GO:0007606">
    <property type="term" value="P:sensory perception of chemical stimulus"/>
    <property type="evidence" value="ECO:0007669"/>
    <property type="project" value="UniProtKB-UniRule"/>
</dbReference>
<dbReference type="AlphaFoldDB" id="A0A7E4UWX8"/>
<keyword evidence="4 6" id="KW-1133">Transmembrane helix</keyword>
<dbReference type="Proteomes" id="UP000492821">
    <property type="component" value="Unassembled WGS sequence"/>
</dbReference>
<evidence type="ECO:0000313" key="7">
    <source>
        <dbReference type="Proteomes" id="UP000492821"/>
    </source>
</evidence>
<evidence type="ECO:0000256" key="5">
    <source>
        <dbReference type="ARBA" id="ARBA00023136"/>
    </source>
</evidence>
<keyword evidence="3 6" id="KW-0812">Transmembrane</keyword>
<evidence type="ECO:0000256" key="1">
    <source>
        <dbReference type="ARBA" id="ARBA00004141"/>
    </source>
</evidence>
<dbReference type="Pfam" id="PF02118">
    <property type="entry name" value="Srg"/>
    <property type="match status" value="1"/>
</dbReference>
<reference evidence="7" key="1">
    <citation type="journal article" date="2013" name="Genetics">
        <title>The draft genome and transcriptome of Panagrellus redivivus are shaped by the harsh demands of a free-living lifestyle.</title>
        <authorList>
            <person name="Srinivasan J."/>
            <person name="Dillman A.R."/>
            <person name="Macchietto M.G."/>
            <person name="Heikkinen L."/>
            <person name="Lakso M."/>
            <person name="Fracchia K.M."/>
            <person name="Antoshechkin I."/>
            <person name="Mortazavi A."/>
            <person name="Wong G."/>
            <person name="Sternberg P.W."/>
        </authorList>
    </citation>
    <scope>NUCLEOTIDE SEQUENCE [LARGE SCALE GENOMIC DNA]</scope>
    <source>
        <strain evidence="7">MT8872</strain>
    </source>
</reference>
<reference evidence="8" key="2">
    <citation type="submission" date="2020-10" db="UniProtKB">
        <authorList>
            <consortium name="WormBaseParasite"/>
        </authorList>
    </citation>
    <scope>IDENTIFICATION</scope>
</reference>
<evidence type="ECO:0000256" key="2">
    <source>
        <dbReference type="ARBA" id="ARBA00005692"/>
    </source>
</evidence>